<evidence type="ECO:0000313" key="2">
    <source>
        <dbReference type="EMBL" id="MEF2293431.1"/>
    </source>
</evidence>
<dbReference type="EMBL" id="CP018622">
    <property type="protein sequence ID" value="AUJ23938.1"/>
    <property type="molecule type" value="Genomic_DNA"/>
</dbReference>
<evidence type="ECO:0000313" key="1">
    <source>
        <dbReference type="EMBL" id="AUJ23938.1"/>
    </source>
</evidence>
<reference evidence="3" key="2">
    <citation type="submission" date="2016-11" db="EMBL/GenBank/DDBJ databases">
        <title>Complete genome sequence of Virgibacillus pantothenticus 21D, a halophilic bacterium isolated from the deep hypersaline anoxic basin Discovery in the Mediterranean Sea.</title>
        <authorList>
            <person name="Zeaiter Z."/>
            <person name="Booth J.M."/>
            <person name="Prosdocimi E.M."/>
            <person name="Mapelli F."/>
            <person name="Fusi M."/>
            <person name="Daffonchio D."/>
            <person name="Borin S."/>
            <person name="Crotti E."/>
        </authorList>
    </citation>
    <scope>NUCLEOTIDE SEQUENCE [LARGE SCALE GENOMIC DNA]</scope>
    <source>
        <strain evidence="3">21D</strain>
    </source>
</reference>
<dbReference type="STRING" id="302167.GCA_900166595_03697"/>
<protein>
    <submittedName>
        <fullName evidence="2">Zinc ribbon domain-containing protein</fullName>
    </submittedName>
</protein>
<keyword evidence="4" id="KW-1185">Reference proteome</keyword>
<dbReference type="Proteomes" id="UP001356080">
    <property type="component" value="Unassembled WGS sequence"/>
</dbReference>
<dbReference type="RefSeq" id="WP_206193311.1">
    <property type="nucleotide sequence ID" value="NZ_CP018622.1"/>
</dbReference>
<dbReference type="EMBL" id="JAZHPM010000031">
    <property type="protein sequence ID" value="MEF2293431.1"/>
    <property type="molecule type" value="Genomic_DNA"/>
</dbReference>
<evidence type="ECO:0000313" key="4">
    <source>
        <dbReference type="Proteomes" id="UP001356080"/>
    </source>
</evidence>
<gene>
    <name evidence="1" type="ORF">A21D_00826</name>
    <name evidence="2" type="ORF">V2W34_15635</name>
</gene>
<evidence type="ECO:0000313" key="3">
    <source>
        <dbReference type="Proteomes" id="UP000234237"/>
    </source>
</evidence>
<organism evidence="1 3">
    <name type="scientific">Virgibacillus dokdonensis</name>
    <dbReference type="NCBI Taxonomy" id="302167"/>
    <lineage>
        <taxon>Bacteria</taxon>
        <taxon>Bacillati</taxon>
        <taxon>Bacillota</taxon>
        <taxon>Bacilli</taxon>
        <taxon>Bacillales</taxon>
        <taxon>Bacillaceae</taxon>
        <taxon>Virgibacillus</taxon>
    </lineage>
</organism>
<name>A0A2K9IVX0_9BACI</name>
<dbReference type="Proteomes" id="UP000234237">
    <property type="component" value="Chromosome"/>
</dbReference>
<proteinExistence type="predicted"/>
<dbReference type="InterPro" id="IPR018652">
    <property type="entry name" value="DUF2082_NA-bd_Znr"/>
</dbReference>
<sequence length="83" mass="9293">MRLGGKPSFSNREVIRLQQKGCLKCGSTNADQKEVAMTGTGLSKMFDVQNNQFIVVYCKDCGYSEFYNKKSSKGSNIFDLFFG</sequence>
<dbReference type="KEGG" id="vpn:A21D_00826"/>
<accession>A0A2K9IVX0</accession>
<dbReference type="Pfam" id="PF09855">
    <property type="entry name" value="Zn_ribbon_13"/>
    <property type="match status" value="1"/>
</dbReference>
<dbReference type="AlphaFoldDB" id="A0A2K9IVX0"/>
<reference evidence="1" key="1">
    <citation type="submission" date="2016-11" db="EMBL/GenBank/DDBJ databases">
        <title>Complete genome sequence of Virgibacillus dokdonensis 21D, a halophilic bacterium isolated from the deep hypersaline anoxic basin Discovery in the Mediterranean Sea.</title>
        <authorList>
            <person name="Zeaiter Z."/>
            <person name="Booth J.M."/>
            <person name="Prosdocimi E.M."/>
            <person name="Mapelli F."/>
            <person name="Fusi M."/>
            <person name="Daffonchio D."/>
            <person name="Borin S."/>
            <person name="Crotti E."/>
        </authorList>
    </citation>
    <scope>NUCLEOTIDE SEQUENCE</scope>
    <source>
        <strain evidence="1">21D</strain>
    </source>
</reference>
<reference evidence="2 4" key="3">
    <citation type="submission" date="2024-01" db="EMBL/GenBank/DDBJ databases">
        <title>Survival strategy associated with biotechnological potential of Virgibacillus dokdonensis T4.6 isolated from salt-fermented shrimp paste.</title>
        <authorList>
            <person name="Doan T.V."/>
            <person name="Quach N.T."/>
            <person name="Phi Q.-T."/>
        </authorList>
    </citation>
    <scope>NUCLEOTIDE SEQUENCE [LARGE SCALE GENOMIC DNA]</scope>
    <source>
        <strain evidence="2 4">T4.6</strain>
    </source>
</reference>